<dbReference type="Proteomes" id="UP000026915">
    <property type="component" value="Chromosome 5"/>
</dbReference>
<evidence type="ECO:0000313" key="4">
    <source>
        <dbReference type="Proteomes" id="UP000026915"/>
    </source>
</evidence>
<dbReference type="EMBL" id="CM001883">
    <property type="protein sequence ID" value="EOY10962.1"/>
    <property type="molecule type" value="Genomic_DNA"/>
</dbReference>
<evidence type="ECO:0000313" key="3">
    <source>
        <dbReference type="EMBL" id="EOY10962.1"/>
    </source>
</evidence>
<gene>
    <name evidence="3" type="ORF">TCM_026232</name>
</gene>
<name>A0A061F2N9_THECC</name>
<keyword evidence="4" id="KW-1185">Reference proteome</keyword>
<dbReference type="InParanoid" id="A0A061F2N9"/>
<evidence type="ECO:0000256" key="2">
    <source>
        <dbReference type="SAM" id="Phobius"/>
    </source>
</evidence>
<feature type="region of interest" description="Disordered" evidence="1">
    <location>
        <begin position="37"/>
        <end position="81"/>
    </location>
</feature>
<protein>
    <submittedName>
        <fullName evidence="3">Uncharacterized protein</fullName>
    </submittedName>
</protein>
<evidence type="ECO:0000256" key="1">
    <source>
        <dbReference type="SAM" id="MobiDB-lite"/>
    </source>
</evidence>
<proteinExistence type="predicted"/>
<dbReference type="Gramene" id="EOY10962">
    <property type="protein sequence ID" value="EOY10962"/>
    <property type="gene ID" value="TCM_026232"/>
</dbReference>
<organism evidence="3 4">
    <name type="scientific">Theobroma cacao</name>
    <name type="common">Cacao</name>
    <name type="synonym">Cocoa</name>
    <dbReference type="NCBI Taxonomy" id="3641"/>
    <lineage>
        <taxon>Eukaryota</taxon>
        <taxon>Viridiplantae</taxon>
        <taxon>Streptophyta</taxon>
        <taxon>Embryophyta</taxon>
        <taxon>Tracheophyta</taxon>
        <taxon>Spermatophyta</taxon>
        <taxon>Magnoliopsida</taxon>
        <taxon>eudicotyledons</taxon>
        <taxon>Gunneridae</taxon>
        <taxon>Pentapetalae</taxon>
        <taxon>rosids</taxon>
        <taxon>malvids</taxon>
        <taxon>Malvales</taxon>
        <taxon>Malvaceae</taxon>
        <taxon>Byttnerioideae</taxon>
        <taxon>Theobroma</taxon>
    </lineage>
</organism>
<keyword evidence="2" id="KW-0812">Transmembrane</keyword>
<reference evidence="3 4" key="1">
    <citation type="journal article" date="2013" name="Genome Biol.">
        <title>The genome sequence of the most widely cultivated cacao type and its use to identify candidate genes regulating pod color.</title>
        <authorList>
            <person name="Motamayor J.C."/>
            <person name="Mockaitis K."/>
            <person name="Schmutz J."/>
            <person name="Haiminen N."/>
            <person name="Iii D.L."/>
            <person name="Cornejo O."/>
            <person name="Findley S.D."/>
            <person name="Zheng P."/>
            <person name="Utro F."/>
            <person name="Royaert S."/>
            <person name="Saski C."/>
            <person name="Jenkins J."/>
            <person name="Podicheti R."/>
            <person name="Zhao M."/>
            <person name="Scheffler B.E."/>
            <person name="Stack J.C."/>
            <person name="Feltus F.A."/>
            <person name="Mustiga G.M."/>
            <person name="Amores F."/>
            <person name="Phillips W."/>
            <person name="Marelli J.P."/>
            <person name="May G.D."/>
            <person name="Shapiro H."/>
            <person name="Ma J."/>
            <person name="Bustamante C.D."/>
            <person name="Schnell R.J."/>
            <person name="Main D."/>
            <person name="Gilbert D."/>
            <person name="Parida L."/>
            <person name="Kuhn D.N."/>
        </authorList>
    </citation>
    <scope>NUCLEOTIDE SEQUENCE [LARGE SCALE GENOMIC DNA]</scope>
    <source>
        <strain evidence="4">cv. Matina 1-6</strain>
    </source>
</reference>
<sequence>MASISYFLVFIMLIQGTIIFSNSIPMVEASRGLAYLENLTPPPPPSSSSSQLGRTLPSGPPSPTANSPSIDSKPIDPHKHP</sequence>
<dbReference type="HOGENOM" id="CLU_2578699_0_0_1"/>
<accession>A0A061F2N9</accession>
<dbReference type="AlphaFoldDB" id="A0A061F2N9"/>
<keyword evidence="2" id="KW-1133">Transmembrane helix</keyword>
<keyword evidence="2" id="KW-0472">Membrane</keyword>
<feature type="transmembrane region" description="Helical" evidence="2">
    <location>
        <begin position="6"/>
        <end position="24"/>
    </location>
</feature>